<accession>A0ACB8QTI1</accession>
<keyword evidence="2" id="KW-1185">Reference proteome</keyword>
<sequence>MSAHRSDWLSNCIRFCRSKIILSWDVLITLSEHLPRDSLIALMSTCKQLRRYGVRFLLGEDRPISFRSPNAIDSLCLFMNSNIPKGTSGRAAHIRMLDLHSYSKLWSYKNESFHLLGNVLRQATGLYALQISEEALLSRALSIELTAERLPFSSLRRLCLVDPGVNCLQFLESISDVPLEVLVVNRYRHAPPGGPDTLDRIARLFQDSLEELHVSNCTRVRDRRVFNGVCLPHVHTVSLLGEQGQPFEAFTEHLIHTFPNATRVTLSTPPGSQPLPTPPPFPHREIIPMMPVAQVVMPDPAAREVNERTQRRTRWQSLDYLCSTLANLHTLALRAQVEHLVVTAVALTRPELERMHVVVRDCAPTRLTIVVGAVRDKTEELIALVPRNPPRPLRYLQIDLSNWVSADSLLSELCVLRPSLGSIRTFVLRMAAGVEMQYRNPLDAEAAYEEYEKFALQCVGVAHSLRHVGLPDDLFGPLPKTGPEPTDVWMKLDTPPRPKETLFWSIDRVDDALVYADKVPRKAAEKLLESETYVASSPFQ</sequence>
<reference evidence="1" key="1">
    <citation type="submission" date="2021-02" db="EMBL/GenBank/DDBJ databases">
        <authorList>
            <consortium name="DOE Joint Genome Institute"/>
            <person name="Ahrendt S."/>
            <person name="Looney B.P."/>
            <person name="Miyauchi S."/>
            <person name="Morin E."/>
            <person name="Drula E."/>
            <person name="Courty P.E."/>
            <person name="Chicoki N."/>
            <person name="Fauchery L."/>
            <person name="Kohler A."/>
            <person name="Kuo A."/>
            <person name="Labutti K."/>
            <person name="Pangilinan J."/>
            <person name="Lipzen A."/>
            <person name="Riley R."/>
            <person name="Andreopoulos W."/>
            <person name="He G."/>
            <person name="Johnson J."/>
            <person name="Barry K.W."/>
            <person name="Grigoriev I.V."/>
            <person name="Nagy L."/>
            <person name="Hibbett D."/>
            <person name="Henrissat B."/>
            <person name="Matheny P.B."/>
            <person name="Labbe J."/>
            <person name="Martin F."/>
        </authorList>
    </citation>
    <scope>NUCLEOTIDE SEQUENCE</scope>
    <source>
        <strain evidence="1">EC-137</strain>
    </source>
</reference>
<dbReference type="EMBL" id="MU273491">
    <property type="protein sequence ID" value="KAI0034977.1"/>
    <property type="molecule type" value="Genomic_DNA"/>
</dbReference>
<evidence type="ECO:0000313" key="1">
    <source>
        <dbReference type="EMBL" id="KAI0034977.1"/>
    </source>
</evidence>
<dbReference type="Proteomes" id="UP000814128">
    <property type="component" value="Unassembled WGS sequence"/>
</dbReference>
<organism evidence="1 2">
    <name type="scientific">Vararia minispora EC-137</name>
    <dbReference type="NCBI Taxonomy" id="1314806"/>
    <lineage>
        <taxon>Eukaryota</taxon>
        <taxon>Fungi</taxon>
        <taxon>Dikarya</taxon>
        <taxon>Basidiomycota</taxon>
        <taxon>Agaricomycotina</taxon>
        <taxon>Agaricomycetes</taxon>
        <taxon>Russulales</taxon>
        <taxon>Lachnocladiaceae</taxon>
        <taxon>Vararia</taxon>
    </lineage>
</organism>
<comment type="caution">
    <text evidence="1">The sequence shown here is derived from an EMBL/GenBank/DDBJ whole genome shotgun (WGS) entry which is preliminary data.</text>
</comment>
<proteinExistence type="predicted"/>
<reference evidence="1" key="2">
    <citation type="journal article" date="2022" name="New Phytol.">
        <title>Evolutionary transition to the ectomycorrhizal habit in the genomes of a hyperdiverse lineage of mushroom-forming fungi.</title>
        <authorList>
            <person name="Looney B."/>
            <person name="Miyauchi S."/>
            <person name="Morin E."/>
            <person name="Drula E."/>
            <person name="Courty P.E."/>
            <person name="Kohler A."/>
            <person name="Kuo A."/>
            <person name="LaButti K."/>
            <person name="Pangilinan J."/>
            <person name="Lipzen A."/>
            <person name="Riley R."/>
            <person name="Andreopoulos W."/>
            <person name="He G."/>
            <person name="Johnson J."/>
            <person name="Nolan M."/>
            <person name="Tritt A."/>
            <person name="Barry K.W."/>
            <person name="Grigoriev I.V."/>
            <person name="Nagy L.G."/>
            <person name="Hibbett D."/>
            <person name="Henrissat B."/>
            <person name="Matheny P.B."/>
            <person name="Labbe J."/>
            <person name="Martin F.M."/>
        </authorList>
    </citation>
    <scope>NUCLEOTIDE SEQUENCE</scope>
    <source>
        <strain evidence="1">EC-137</strain>
    </source>
</reference>
<evidence type="ECO:0000313" key="2">
    <source>
        <dbReference type="Proteomes" id="UP000814128"/>
    </source>
</evidence>
<protein>
    <submittedName>
        <fullName evidence="1">Uncharacterized protein</fullName>
    </submittedName>
</protein>
<name>A0ACB8QTI1_9AGAM</name>
<gene>
    <name evidence="1" type="ORF">K488DRAFT_83439</name>
</gene>